<name>A0A9W6NT95_9ACTN</name>
<dbReference type="AlphaFoldDB" id="A0A9W6NT95"/>
<comment type="caution">
    <text evidence="1">The sequence shown here is derived from an EMBL/GenBank/DDBJ whole genome shotgun (WGS) entry which is preliminary data.</text>
</comment>
<keyword evidence="2" id="KW-1185">Reference proteome</keyword>
<dbReference type="Proteomes" id="UP001143480">
    <property type="component" value="Unassembled WGS sequence"/>
</dbReference>
<dbReference type="RefSeq" id="WP_261964557.1">
    <property type="nucleotide sequence ID" value="NZ_BAAAXA010000001.1"/>
</dbReference>
<evidence type="ECO:0000313" key="2">
    <source>
        <dbReference type="Proteomes" id="UP001143480"/>
    </source>
</evidence>
<dbReference type="EMBL" id="BSFP01000119">
    <property type="protein sequence ID" value="GLL07977.1"/>
    <property type="molecule type" value="Genomic_DNA"/>
</dbReference>
<gene>
    <name evidence="1" type="ORF">GCM10017581_097370</name>
</gene>
<proteinExistence type="predicted"/>
<sequence>MGEGEHEFEPRSRVGTVFVALLSGDEKAAGAAAEQPPEEHDGEVLAAAIRLAVRSLFDEDTPPEAVAEFVAAMRRDVEVNPAVAEALVRTQLGEEGLLADFGPQDVSDATWSMLGYLCEHRIGREDSLELVELAEREALPAV</sequence>
<organism evidence="1 2">
    <name type="scientific">Dactylosporangium matsuzakiense</name>
    <dbReference type="NCBI Taxonomy" id="53360"/>
    <lineage>
        <taxon>Bacteria</taxon>
        <taxon>Bacillati</taxon>
        <taxon>Actinomycetota</taxon>
        <taxon>Actinomycetes</taxon>
        <taxon>Micromonosporales</taxon>
        <taxon>Micromonosporaceae</taxon>
        <taxon>Dactylosporangium</taxon>
    </lineage>
</organism>
<reference evidence="1" key="2">
    <citation type="submission" date="2023-01" db="EMBL/GenBank/DDBJ databases">
        <authorList>
            <person name="Sun Q."/>
            <person name="Evtushenko L."/>
        </authorList>
    </citation>
    <scope>NUCLEOTIDE SEQUENCE</scope>
    <source>
        <strain evidence="1">VKM Ac-1321</strain>
    </source>
</reference>
<accession>A0A9W6NT95</accession>
<protein>
    <submittedName>
        <fullName evidence="1">Uncharacterized protein</fullName>
    </submittedName>
</protein>
<reference evidence="1" key="1">
    <citation type="journal article" date="2014" name="Int. J. Syst. Evol. Microbiol.">
        <title>Complete genome sequence of Corynebacterium casei LMG S-19264T (=DSM 44701T), isolated from a smear-ripened cheese.</title>
        <authorList>
            <consortium name="US DOE Joint Genome Institute (JGI-PGF)"/>
            <person name="Walter F."/>
            <person name="Albersmeier A."/>
            <person name="Kalinowski J."/>
            <person name="Ruckert C."/>
        </authorList>
    </citation>
    <scope>NUCLEOTIDE SEQUENCE</scope>
    <source>
        <strain evidence="1">VKM Ac-1321</strain>
    </source>
</reference>
<evidence type="ECO:0000313" key="1">
    <source>
        <dbReference type="EMBL" id="GLL07977.1"/>
    </source>
</evidence>